<dbReference type="Gene3D" id="1.20.1530.20">
    <property type="match status" value="1"/>
</dbReference>
<dbReference type="InterPro" id="IPR006153">
    <property type="entry name" value="Cation/H_exchanger_TM"/>
</dbReference>
<dbReference type="PANTHER" id="PTHR43021:SF2">
    <property type="entry name" value="CATION_H+ EXCHANGER DOMAIN-CONTAINING PROTEIN"/>
    <property type="match status" value="1"/>
</dbReference>
<feature type="transmembrane region" description="Helical" evidence="5">
    <location>
        <begin position="147"/>
        <end position="170"/>
    </location>
</feature>
<dbReference type="KEGG" id="kme:H0A61_02733"/>
<dbReference type="EMBL" id="CP059066">
    <property type="protein sequence ID" value="QSQ10329.1"/>
    <property type="molecule type" value="Genomic_DNA"/>
</dbReference>
<proteinExistence type="predicted"/>
<dbReference type="Pfam" id="PF00999">
    <property type="entry name" value="Na_H_Exchanger"/>
    <property type="match status" value="1"/>
</dbReference>
<accession>A0A8A0RS54</accession>
<dbReference type="GO" id="GO:0015297">
    <property type="term" value="F:antiporter activity"/>
    <property type="evidence" value="ECO:0007669"/>
    <property type="project" value="InterPro"/>
</dbReference>
<evidence type="ECO:0000256" key="5">
    <source>
        <dbReference type="SAM" id="Phobius"/>
    </source>
</evidence>
<feature type="transmembrane region" description="Helical" evidence="5">
    <location>
        <begin position="31"/>
        <end position="51"/>
    </location>
</feature>
<feature type="transmembrane region" description="Helical" evidence="5">
    <location>
        <begin position="359"/>
        <end position="378"/>
    </location>
</feature>
<feature type="transmembrane region" description="Helical" evidence="5">
    <location>
        <begin position="325"/>
        <end position="347"/>
    </location>
</feature>
<comment type="subcellular location">
    <subcellularLocation>
        <location evidence="1">Membrane</location>
        <topology evidence="1">Multi-pass membrane protein</topology>
    </subcellularLocation>
</comment>
<dbReference type="PANTHER" id="PTHR43021">
    <property type="entry name" value="NA(+)/H(+) ANTIPORTER-RELATED"/>
    <property type="match status" value="1"/>
</dbReference>
<feature type="domain" description="Cation/H+ exchanger transmembrane" evidence="6">
    <location>
        <begin position="15"/>
        <end position="376"/>
    </location>
</feature>
<keyword evidence="8" id="KW-1185">Reference proteome</keyword>
<feature type="transmembrane region" description="Helical" evidence="5">
    <location>
        <begin position="274"/>
        <end position="304"/>
    </location>
</feature>
<protein>
    <submittedName>
        <fullName evidence="7">Glutathione-regulated potassium-efflux system protein KefB</fullName>
    </submittedName>
</protein>
<gene>
    <name evidence="7" type="primary">kefB</name>
    <name evidence="7" type="ORF">H0A61_02733</name>
</gene>
<evidence type="ECO:0000256" key="1">
    <source>
        <dbReference type="ARBA" id="ARBA00004141"/>
    </source>
</evidence>
<name>A0A8A0RS54_9FIRM</name>
<dbReference type="AlphaFoldDB" id="A0A8A0RS54"/>
<sequence length="396" mass="41758">MENLLYFSVLLMAGFITGKFVNILKLPSVTGYLLSGIIIGPYGFNIIPFNFIESMDFLKSAALAFIAFSIGSEFETTVLKKLGKSVFIVTIIQALAASLMVIIVMFFIFDQSLSLSLLLGAIAAATAPAATVMVIKQYEAKGPLTQTLLSVVALDDAVCVILFGVMLTIIKSLSSTGSEGNITLMLLHPFLEIIGSFALGMGASILTIILLKLTRSREEIAVIGSAIVIGVSVLAEKLGFSSLLTSMVLGGILANTTPNIRKIFSATSNITPPIYVAFFTFAGLTLEIGLLSKVGLIGIGYIFARAMGKILGCVIGGRLSKSPEVVTKYLGLGMLPQAGVAIGLSMIAKQQFPKIGNTISTVVLTGVVVYELIGPILAKIAIERAGEITSNPLHPL</sequence>
<reference evidence="7" key="1">
    <citation type="submission" date="2020-07" db="EMBL/GenBank/DDBJ databases">
        <title>Koleobacter methoxysyntrophicus gen. nov., sp. nov., a novel anaerobic bacterium isolated from deep subsurface oil field and proposal of Koleobacterales ord. nov. in the phylum Firmicutes.</title>
        <authorList>
            <person name="Sakamoto S."/>
            <person name="Tamaki H."/>
        </authorList>
    </citation>
    <scope>NUCLEOTIDE SEQUENCE</scope>
    <source>
        <strain evidence="7">NRmbB1</strain>
    </source>
</reference>
<organism evidence="7 8">
    <name type="scientific">Koleobacter methoxysyntrophicus</name>
    <dbReference type="NCBI Taxonomy" id="2751313"/>
    <lineage>
        <taxon>Bacteria</taxon>
        <taxon>Bacillati</taxon>
        <taxon>Bacillota</taxon>
        <taxon>Clostridia</taxon>
        <taxon>Koleobacterales</taxon>
        <taxon>Koleobacteraceae</taxon>
        <taxon>Koleobacter</taxon>
    </lineage>
</organism>
<dbReference type="GO" id="GO:0016020">
    <property type="term" value="C:membrane"/>
    <property type="evidence" value="ECO:0007669"/>
    <property type="project" value="UniProtKB-SubCell"/>
</dbReference>
<feature type="transmembrane region" description="Helical" evidence="5">
    <location>
        <begin position="57"/>
        <end position="74"/>
    </location>
</feature>
<dbReference type="GO" id="GO:1902600">
    <property type="term" value="P:proton transmembrane transport"/>
    <property type="evidence" value="ECO:0007669"/>
    <property type="project" value="InterPro"/>
</dbReference>
<keyword evidence="2 5" id="KW-0812">Transmembrane</keyword>
<keyword evidence="3 5" id="KW-1133">Transmembrane helix</keyword>
<feature type="transmembrane region" description="Helical" evidence="5">
    <location>
        <begin position="115"/>
        <end position="135"/>
    </location>
</feature>
<dbReference type="InterPro" id="IPR038770">
    <property type="entry name" value="Na+/solute_symporter_sf"/>
</dbReference>
<evidence type="ECO:0000256" key="2">
    <source>
        <dbReference type="ARBA" id="ARBA00022692"/>
    </source>
</evidence>
<evidence type="ECO:0000313" key="8">
    <source>
        <dbReference type="Proteomes" id="UP000662904"/>
    </source>
</evidence>
<feature type="transmembrane region" description="Helical" evidence="5">
    <location>
        <begin position="86"/>
        <end position="109"/>
    </location>
</feature>
<evidence type="ECO:0000256" key="3">
    <source>
        <dbReference type="ARBA" id="ARBA00022989"/>
    </source>
</evidence>
<feature type="transmembrane region" description="Helical" evidence="5">
    <location>
        <begin position="6"/>
        <end position="24"/>
    </location>
</feature>
<evidence type="ECO:0000256" key="4">
    <source>
        <dbReference type="ARBA" id="ARBA00023136"/>
    </source>
</evidence>
<dbReference type="Proteomes" id="UP000662904">
    <property type="component" value="Chromosome"/>
</dbReference>
<evidence type="ECO:0000313" key="7">
    <source>
        <dbReference type="EMBL" id="QSQ10329.1"/>
    </source>
</evidence>
<dbReference type="RefSeq" id="WP_206707638.1">
    <property type="nucleotide sequence ID" value="NZ_CP059066.1"/>
</dbReference>
<evidence type="ECO:0000259" key="6">
    <source>
        <dbReference type="Pfam" id="PF00999"/>
    </source>
</evidence>
<feature type="transmembrane region" description="Helical" evidence="5">
    <location>
        <begin position="190"/>
        <end position="211"/>
    </location>
</feature>
<keyword evidence="4 5" id="KW-0472">Membrane</keyword>